<feature type="domain" description="Chalcone/stilbene synthase N-terminal" evidence="5">
    <location>
        <begin position="4"/>
        <end position="201"/>
    </location>
</feature>
<gene>
    <name evidence="7" type="ORF">ATY39_09455</name>
</gene>
<dbReference type="GO" id="GO:0030639">
    <property type="term" value="P:polyketide biosynthetic process"/>
    <property type="evidence" value="ECO:0007669"/>
    <property type="project" value="TreeGrafter"/>
</dbReference>
<dbReference type="InterPro" id="IPR011141">
    <property type="entry name" value="Polyketide_synthase_type-III"/>
</dbReference>
<feature type="domain" description="Chalcone/stilbene synthase C-terminal" evidence="6">
    <location>
        <begin position="218"/>
        <end position="351"/>
    </location>
</feature>
<dbReference type="Pfam" id="PF02797">
    <property type="entry name" value="Chal_sti_synt_C"/>
    <property type="match status" value="1"/>
</dbReference>
<name>A0A143HDV1_9BACL</name>
<dbReference type="PANTHER" id="PTHR11877:SF99">
    <property type="entry name" value="1,3,6,8-TETRAHYDROXYNAPHTHALENE SYNTHASE"/>
    <property type="match status" value="1"/>
</dbReference>
<dbReference type="Proteomes" id="UP000076021">
    <property type="component" value="Chromosome"/>
</dbReference>
<dbReference type="PIRSF" id="PIRSF000451">
    <property type="entry name" value="PKS_III"/>
    <property type="match status" value="1"/>
</dbReference>
<reference evidence="7 8" key="1">
    <citation type="journal article" date="2016" name="Genome Announc.">
        <title>Whole-Genome Sequence of Rummeliibacillus stabekisii Strain PP9 Isolated from Antarctic Soil.</title>
        <authorList>
            <person name="da Mota F.F."/>
            <person name="Vollu R.E."/>
            <person name="Jurelevicius D."/>
            <person name="Seldin L."/>
        </authorList>
    </citation>
    <scope>NUCLEOTIDE SEQUENCE [LARGE SCALE GENOMIC DNA]</scope>
    <source>
        <strain evidence="7 8">PP9</strain>
    </source>
</reference>
<dbReference type="CDD" id="cd00831">
    <property type="entry name" value="CHS_like"/>
    <property type="match status" value="1"/>
</dbReference>
<evidence type="ECO:0000256" key="1">
    <source>
        <dbReference type="ARBA" id="ARBA00005531"/>
    </source>
</evidence>
<dbReference type="Pfam" id="PF00195">
    <property type="entry name" value="Chal_sti_synt_N"/>
    <property type="match status" value="1"/>
</dbReference>
<evidence type="ECO:0000256" key="2">
    <source>
        <dbReference type="ARBA" id="ARBA00022679"/>
    </source>
</evidence>
<keyword evidence="2" id="KW-0808">Transferase</keyword>
<accession>A0A143HDV1</accession>
<protein>
    <submittedName>
        <fullName evidence="7">Chalcone synthase</fullName>
    </submittedName>
</protein>
<organism evidence="7 8">
    <name type="scientific">Rummeliibacillus stabekisii</name>
    <dbReference type="NCBI Taxonomy" id="241244"/>
    <lineage>
        <taxon>Bacteria</taxon>
        <taxon>Bacillati</taxon>
        <taxon>Bacillota</taxon>
        <taxon>Bacilli</taxon>
        <taxon>Bacillales</taxon>
        <taxon>Caryophanaceae</taxon>
        <taxon>Rummeliibacillus</taxon>
    </lineage>
</organism>
<dbReference type="SUPFAM" id="SSF53901">
    <property type="entry name" value="Thiolase-like"/>
    <property type="match status" value="2"/>
</dbReference>
<evidence type="ECO:0000259" key="6">
    <source>
        <dbReference type="Pfam" id="PF02797"/>
    </source>
</evidence>
<dbReference type="EMBL" id="CP014806">
    <property type="protein sequence ID" value="AMW99666.1"/>
    <property type="molecule type" value="Genomic_DNA"/>
</dbReference>
<evidence type="ECO:0000259" key="5">
    <source>
        <dbReference type="Pfam" id="PF00195"/>
    </source>
</evidence>
<dbReference type="InterPro" id="IPR016039">
    <property type="entry name" value="Thiolase-like"/>
</dbReference>
<dbReference type="InterPro" id="IPR012328">
    <property type="entry name" value="Chalcone/stilbene_synt_C"/>
</dbReference>
<dbReference type="Gene3D" id="3.40.47.10">
    <property type="match status" value="2"/>
</dbReference>
<keyword evidence="8" id="KW-1185">Reference proteome</keyword>
<feature type="active site" description="Acyl-thioester intermediate" evidence="4">
    <location>
        <position position="139"/>
    </location>
</feature>
<dbReference type="RefSeq" id="WP_066789076.1">
    <property type="nucleotide sequence ID" value="NZ_CP014806.1"/>
</dbReference>
<dbReference type="PANTHER" id="PTHR11877">
    <property type="entry name" value="HYDROXYMETHYLGLUTARYL-COA SYNTHASE"/>
    <property type="match status" value="1"/>
</dbReference>
<dbReference type="KEGG" id="rst:ATY39_09455"/>
<reference evidence="8" key="2">
    <citation type="submission" date="2016-03" db="EMBL/GenBank/DDBJ databases">
        <authorList>
            <person name="Ploux O."/>
        </authorList>
    </citation>
    <scope>NUCLEOTIDE SEQUENCE [LARGE SCALE GENOMIC DNA]</scope>
    <source>
        <strain evidence="8">PP9</strain>
    </source>
</reference>
<evidence type="ECO:0000313" key="7">
    <source>
        <dbReference type="EMBL" id="AMW99666.1"/>
    </source>
</evidence>
<sequence length="354" mass="38912">MPKIHAVSTHCPPHALPQNMAEEFIKELFSGKIAKLDRYLKVFKNGEIHNRQLAMPIEWYKEEHSFSERNELYVELATEYTAKVIEDCLESASVEKEAVDAMIFISSTGISTPSIEARVMNQLSLPNDIVRIPIWGLGCGGGAAGISRANDYCLAHPDAVVLVVCLELCSLTFQPDDLDKSNFIGTSLFGDGVACALVAGDEASLSSKEALPSIKGNASRLMPHSEDVMGWRIEDNGLHVIFSKSIPPIVENWFAPFVHDFLNTHDSKAQDLTQFILHPGGKKVLTAYEKALNLPNDLLAPSSHILKHHGNMSSPTVLYVLKYIMENKPSKGEKGIMASLGPGFSGELVLLEWE</sequence>
<keyword evidence="3" id="KW-0012">Acyltransferase</keyword>
<dbReference type="STRING" id="241244.ATY39_09455"/>
<dbReference type="InterPro" id="IPR001099">
    <property type="entry name" value="Chalcone/stilbene_synt_N"/>
</dbReference>
<dbReference type="GO" id="GO:0016747">
    <property type="term" value="F:acyltransferase activity, transferring groups other than amino-acyl groups"/>
    <property type="evidence" value="ECO:0007669"/>
    <property type="project" value="InterPro"/>
</dbReference>
<evidence type="ECO:0000256" key="3">
    <source>
        <dbReference type="ARBA" id="ARBA00023315"/>
    </source>
</evidence>
<dbReference type="OrthoDB" id="9786288at2"/>
<dbReference type="AlphaFoldDB" id="A0A143HDV1"/>
<proteinExistence type="inferred from homology"/>
<evidence type="ECO:0000256" key="4">
    <source>
        <dbReference type="PIRSR" id="PIRSR000451-1"/>
    </source>
</evidence>
<comment type="similarity">
    <text evidence="1">Belongs to the thiolase-like superfamily. Chalcone/stilbene synthases family.</text>
</comment>
<evidence type="ECO:0000313" key="8">
    <source>
        <dbReference type="Proteomes" id="UP000076021"/>
    </source>
</evidence>